<dbReference type="InterPro" id="IPR044670">
    <property type="entry name" value="SOFL"/>
</dbReference>
<keyword evidence="3" id="KW-0203">Cytokinin biosynthesis</keyword>
<proteinExistence type="inferred from homology"/>
<reference evidence="8 9" key="1">
    <citation type="submission" date="2018-04" db="EMBL/GenBank/DDBJ databases">
        <authorList>
            <person name="Vogel A."/>
        </authorList>
    </citation>
    <scope>NUCLEOTIDE SEQUENCE [LARGE SCALE GENOMIC DNA]</scope>
</reference>
<dbReference type="Proteomes" id="UP000595140">
    <property type="component" value="Unassembled WGS sequence"/>
</dbReference>
<keyword evidence="4" id="KW-0932">Cytokinin signaling pathway</keyword>
<evidence type="ECO:0000313" key="8">
    <source>
        <dbReference type="EMBL" id="VFQ81868.1"/>
    </source>
</evidence>
<organism evidence="8 9">
    <name type="scientific">Cuscuta campestris</name>
    <dbReference type="NCBI Taxonomy" id="132261"/>
    <lineage>
        <taxon>Eukaryota</taxon>
        <taxon>Viridiplantae</taxon>
        <taxon>Streptophyta</taxon>
        <taxon>Embryophyta</taxon>
        <taxon>Tracheophyta</taxon>
        <taxon>Spermatophyta</taxon>
        <taxon>Magnoliopsida</taxon>
        <taxon>eudicotyledons</taxon>
        <taxon>Gunneridae</taxon>
        <taxon>Pentapetalae</taxon>
        <taxon>asterids</taxon>
        <taxon>lamiids</taxon>
        <taxon>Solanales</taxon>
        <taxon>Convolvulaceae</taxon>
        <taxon>Cuscuteae</taxon>
        <taxon>Cuscuta</taxon>
        <taxon>Cuscuta subgen. Grammica</taxon>
        <taxon>Cuscuta sect. Cleistogrammica</taxon>
    </lineage>
</organism>
<comment type="subcellular location">
    <subcellularLocation>
        <location evidence="1">Cytoplasm</location>
    </subcellularLocation>
</comment>
<dbReference type="OrthoDB" id="759087at2759"/>
<evidence type="ECO:0000256" key="6">
    <source>
        <dbReference type="ARBA" id="ARBA00024199"/>
    </source>
</evidence>
<evidence type="ECO:0000256" key="5">
    <source>
        <dbReference type="ARBA" id="ARBA00023242"/>
    </source>
</evidence>
<keyword evidence="2" id="KW-0963">Cytoplasm</keyword>
<keyword evidence="9" id="KW-1185">Reference proteome</keyword>
<dbReference type="AlphaFoldDB" id="A0A484M1H8"/>
<dbReference type="GO" id="GO:0009736">
    <property type="term" value="P:cytokinin-activated signaling pathway"/>
    <property type="evidence" value="ECO:0007669"/>
    <property type="project" value="UniProtKB-KW"/>
</dbReference>
<gene>
    <name evidence="8" type="ORF">CCAM_LOCUS23644</name>
</gene>
<evidence type="ECO:0000256" key="4">
    <source>
        <dbReference type="ARBA" id="ARBA00022864"/>
    </source>
</evidence>
<sequence length="207" mass="23082">MDYEISGGDSECSSGCESGWTVYFENSYVSPHHHPCHDDDDDGAFLPMKSGLCRKSHYEEEEEEEDLSMVSDASSGPPHFAEEDDCGNYGCGYGHGGREYGRRAPLLSAPPLMNRSNGKVQRSMEENRRYQKSVGAEEPASALDDTASSPFLALMNNNFAINGQAENGVLDFSQGFSTNNFVCQEQYGFYHPSQIPGNQWFEEKKWE</sequence>
<name>A0A484M1H8_9ASTE</name>
<accession>A0A484M1H8</accession>
<keyword evidence="5" id="KW-0539">Nucleus</keyword>
<comment type="similarity">
    <text evidence="6">Belongs to the SOFL plant protein family.</text>
</comment>
<evidence type="ECO:0000256" key="7">
    <source>
        <dbReference type="SAM" id="MobiDB-lite"/>
    </source>
</evidence>
<dbReference type="GO" id="GO:0005737">
    <property type="term" value="C:cytoplasm"/>
    <property type="evidence" value="ECO:0007669"/>
    <property type="project" value="UniProtKB-SubCell"/>
</dbReference>
<dbReference type="PANTHER" id="PTHR33347:SF1">
    <property type="entry name" value="PROTEIN SOB FIVE-LIKE 5"/>
    <property type="match status" value="1"/>
</dbReference>
<evidence type="ECO:0000256" key="2">
    <source>
        <dbReference type="ARBA" id="ARBA00022490"/>
    </source>
</evidence>
<dbReference type="PANTHER" id="PTHR33347">
    <property type="entry name" value="OSJNBA0091C07.3 PROTEIN"/>
    <property type="match status" value="1"/>
</dbReference>
<evidence type="ECO:0000313" key="9">
    <source>
        <dbReference type="Proteomes" id="UP000595140"/>
    </source>
</evidence>
<dbReference type="EMBL" id="OOIL02002240">
    <property type="protein sequence ID" value="VFQ81868.1"/>
    <property type="molecule type" value="Genomic_DNA"/>
</dbReference>
<dbReference type="GO" id="GO:0009691">
    <property type="term" value="P:cytokinin biosynthetic process"/>
    <property type="evidence" value="ECO:0007669"/>
    <property type="project" value="UniProtKB-KW"/>
</dbReference>
<evidence type="ECO:0000256" key="1">
    <source>
        <dbReference type="ARBA" id="ARBA00004496"/>
    </source>
</evidence>
<feature type="region of interest" description="Disordered" evidence="7">
    <location>
        <begin position="107"/>
        <end position="143"/>
    </location>
</feature>
<evidence type="ECO:0000256" key="3">
    <source>
        <dbReference type="ARBA" id="ARBA00022712"/>
    </source>
</evidence>
<protein>
    <submittedName>
        <fullName evidence="8">Uncharacterized protein</fullName>
    </submittedName>
</protein>